<proteinExistence type="inferred from homology"/>
<dbReference type="GO" id="GO:0047810">
    <property type="term" value="F:D-alanine-2-oxoglutarate aminotransferase activity"/>
    <property type="evidence" value="ECO:0007669"/>
    <property type="project" value="UniProtKB-EC"/>
</dbReference>
<dbReference type="SUPFAM" id="SSF56752">
    <property type="entry name" value="D-aminoacid aminotransferase-like PLP-dependent enzymes"/>
    <property type="match status" value="1"/>
</dbReference>
<dbReference type="GO" id="GO:0008652">
    <property type="term" value="P:amino acid biosynthetic process"/>
    <property type="evidence" value="ECO:0007669"/>
    <property type="project" value="UniProtKB-ARBA"/>
</dbReference>
<evidence type="ECO:0000256" key="3">
    <source>
        <dbReference type="ARBA" id="ARBA00022898"/>
    </source>
</evidence>
<dbReference type="InterPro" id="IPR043132">
    <property type="entry name" value="BCAT-like_C"/>
</dbReference>
<dbReference type="PROSITE" id="PS00770">
    <property type="entry name" value="AA_TRANSFER_CLASS_4"/>
    <property type="match status" value="1"/>
</dbReference>
<protein>
    <submittedName>
        <fullName evidence="4">D-alanine aminotransferase</fullName>
        <ecNumber evidence="4">2.6.1.21</ecNumber>
    </submittedName>
</protein>
<gene>
    <name evidence="4" type="ORF">MNBD_GAMMA25-755</name>
</gene>
<dbReference type="GO" id="GO:0046394">
    <property type="term" value="P:carboxylic acid biosynthetic process"/>
    <property type="evidence" value="ECO:0007669"/>
    <property type="project" value="UniProtKB-ARBA"/>
</dbReference>
<keyword evidence="4" id="KW-0032">Aminotransferase</keyword>
<evidence type="ECO:0000313" key="4">
    <source>
        <dbReference type="EMBL" id="VAX07040.1"/>
    </source>
</evidence>
<dbReference type="AlphaFoldDB" id="A0A3B1B9N5"/>
<dbReference type="InterPro" id="IPR043131">
    <property type="entry name" value="BCAT-like_N"/>
</dbReference>
<dbReference type="PANTHER" id="PTHR42743:SF10">
    <property type="entry name" value="D-ALANINE AMINOTRANSFERASE"/>
    <property type="match status" value="1"/>
</dbReference>
<accession>A0A3B1B9N5</accession>
<dbReference type="PANTHER" id="PTHR42743">
    <property type="entry name" value="AMINO-ACID AMINOTRANSFERASE"/>
    <property type="match status" value="1"/>
</dbReference>
<comment type="cofactor">
    <cofactor evidence="1">
        <name>pyridoxal 5'-phosphate</name>
        <dbReference type="ChEBI" id="CHEBI:597326"/>
    </cofactor>
</comment>
<comment type="similarity">
    <text evidence="2">Belongs to the class-IV pyridoxal-phosphate-dependent aminotransferase family.</text>
</comment>
<dbReference type="FunFam" id="3.20.10.10:FF:000002">
    <property type="entry name" value="D-alanine aminotransferase"/>
    <property type="match status" value="1"/>
</dbReference>
<dbReference type="Gene3D" id="3.30.470.10">
    <property type="match status" value="1"/>
</dbReference>
<dbReference type="EC" id="2.6.1.21" evidence="4"/>
<dbReference type="CDD" id="cd01558">
    <property type="entry name" value="D-AAT_like"/>
    <property type="match status" value="1"/>
</dbReference>
<dbReference type="InterPro" id="IPR018300">
    <property type="entry name" value="Aminotrans_IV_CS"/>
</dbReference>
<sequence>MSMSSICYLNGDYLPVNEAKVSVLDRGFIFGDGVYEVIPAYGSTLFRLQQHLQRLDNSLKAIRLSNPLSHEQWQHCLQTLVEKNQNDKYSDQSIYLQVTRGVAKRDHSFPENTKATVFAMSNPLASISKDKMQEGVAAITLDDIRWRYCYIKTIALLPNILLKQQAVEAQASEAILIREDEVTEGSASNLFIVKDGIIKTPIKSERLLPGITRDLIVELALQNNLPCEEIHITEMELRTADEIWLSSSTKEILPVIRLDDKTVGTGAAGPLWGKMINIYQSYKQNLRTQAEQETA</sequence>
<dbReference type="Gene3D" id="3.20.10.10">
    <property type="entry name" value="D-amino Acid Aminotransferase, subunit A, domain 2"/>
    <property type="match status" value="1"/>
</dbReference>
<name>A0A3B1B9N5_9ZZZZ</name>
<keyword evidence="3" id="KW-0663">Pyridoxal phosphate</keyword>
<dbReference type="InterPro" id="IPR050571">
    <property type="entry name" value="Class-IV_PLP-Dep_Aminotrnsfr"/>
</dbReference>
<dbReference type="InterPro" id="IPR001544">
    <property type="entry name" value="Aminotrans_IV"/>
</dbReference>
<keyword evidence="4" id="KW-0808">Transferase</keyword>
<dbReference type="InterPro" id="IPR036038">
    <property type="entry name" value="Aminotransferase-like"/>
</dbReference>
<evidence type="ECO:0000256" key="2">
    <source>
        <dbReference type="ARBA" id="ARBA00009320"/>
    </source>
</evidence>
<dbReference type="GO" id="GO:0005829">
    <property type="term" value="C:cytosol"/>
    <property type="evidence" value="ECO:0007669"/>
    <property type="project" value="TreeGrafter"/>
</dbReference>
<evidence type="ECO:0000256" key="1">
    <source>
        <dbReference type="ARBA" id="ARBA00001933"/>
    </source>
</evidence>
<reference evidence="4" key="1">
    <citation type="submission" date="2018-06" db="EMBL/GenBank/DDBJ databases">
        <authorList>
            <person name="Zhirakovskaya E."/>
        </authorList>
    </citation>
    <scope>NUCLEOTIDE SEQUENCE</scope>
</reference>
<organism evidence="4">
    <name type="scientific">hydrothermal vent metagenome</name>
    <dbReference type="NCBI Taxonomy" id="652676"/>
    <lineage>
        <taxon>unclassified sequences</taxon>
        <taxon>metagenomes</taxon>
        <taxon>ecological metagenomes</taxon>
    </lineage>
</organism>
<dbReference type="Pfam" id="PF01063">
    <property type="entry name" value="Aminotran_4"/>
    <property type="match status" value="1"/>
</dbReference>
<dbReference type="EMBL" id="UOFY01000012">
    <property type="protein sequence ID" value="VAX07040.1"/>
    <property type="molecule type" value="Genomic_DNA"/>
</dbReference>